<comment type="caution">
    <text evidence="1">The sequence shown here is derived from an EMBL/GenBank/DDBJ whole genome shotgun (WGS) entry which is preliminary data.</text>
</comment>
<protein>
    <submittedName>
        <fullName evidence="1">Uncharacterized protein</fullName>
    </submittedName>
</protein>
<reference evidence="1" key="2">
    <citation type="submission" date="2023-06" db="EMBL/GenBank/DDBJ databases">
        <authorList>
            <person name="Ma L."/>
            <person name="Liu K.-W."/>
            <person name="Li Z."/>
            <person name="Hsiao Y.-Y."/>
            <person name="Qi Y."/>
            <person name="Fu T."/>
            <person name="Tang G."/>
            <person name="Zhang D."/>
            <person name="Sun W.-H."/>
            <person name="Liu D.-K."/>
            <person name="Li Y."/>
            <person name="Chen G.-Z."/>
            <person name="Liu X.-D."/>
            <person name="Liao X.-Y."/>
            <person name="Jiang Y.-T."/>
            <person name="Yu X."/>
            <person name="Hao Y."/>
            <person name="Huang J."/>
            <person name="Zhao X.-W."/>
            <person name="Ke S."/>
            <person name="Chen Y.-Y."/>
            <person name="Wu W.-L."/>
            <person name="Hsu J.-L."/>
            <person name="Lin Y.-F."/>
            <person name="Huang M.-D."/>
            <person name="Li C.-Y."/>
            <person name="Huang L."/>
            <person name="Wang Z.-W."/>
            <person name="Zhao X."/>
            <person name="Zhong W.-Y."/>
            <person name="Peng D.-H."/>
            <person name="Ahmad S."/>
            <person name="Lan S."/>
            <person name="Zhang J.-S."/>
            <person name="Tsai W.-C."/>
            <person name="Van De Peer Y."/>
            <person name="Liu Z.-J."/>
        </authorList>
    </citation>
    <scope>NUCLEOTIDE SEQUENCE</scope>
    <source>
        <strain evidence="1">CP</strain>
        <tissue evidence="1">Leaves</tissue>
    </source>
</reference>
<dbReference type="Proteomes" id="UP001180020">
    <property type="component" value="Unassembled WGS sequence"/>
</dbReference>
<dbReference type="EMBL" id="JAUJYO010000013">
    <property type="protein sequence ID" value="KAK1300035.1"/>
    <property type="molecule type" value="Genomic_DNA"/>
</dbReference>
<reference evidence="1" key="1">
    <citation type="journal article" date="2023" name="Nat. Commun.">
        <title>Diploid and tetraploid genomes of Acorus and the evolution of monocots.</title>
        <authorList>
            <person name="Ma L."/>
            <person name="Liu K.W."/>
            <person name="Li Z."/>
            <person name="Hsiao Y.Y."/>
            <person name="Qi Y."/>
            <person name="Fu T."/>
            <person name="Tang G.D."/>
            <person name="Zhang D."/>
            <person name="Sun W.H."/>
            <person name="Liu D.K."/>
            <person name="Li Y."/>
            <person name="Chen G.Z."/>
            <person name="Liu X.D."/>
            <person name="Liao X.Y."/>
            <person name="Jiang Y.T."/>
            <person name="Yu X."/>
            <person name="Hao Y."/>
            <person name="Huang J."/>
            <person name="Zhao X.W."/>
            <person name="Ke S."/>
            <person name="Chen Y.Y."/>
            <person name="Wu W.L."/>
            <person name="Hsu J.L."/>
            <person name="Lin Y.F."/>
            <person name="Huang M.D."/>
            <person name="Li C.Y."/>
            <person name="Huang L."/>
            <person name="Wang Z.W."/>
            <person name="Zhao X."/>
            <person name="Zhong W.Y."/>
            <person name="Peng D.H."/>
            <person name="Ahmad S."/>
            <person name="Lan S."/>
            <person name="Zhang J.S."/>
            <person name="Tsai W.C."/>
            <person name="Van de Peer Y."/>
            <person name="Liu Z.J."/>
        </authorList>
    </citation>
    <scope>NUCLEOTIDE SEQUENCE</scope>
    <source>
        <strain evidence="1">CP</strain>
    </source>
</reference>
<proteinExistence type="predicted"/>
<evidence type="ECO:0000313" key="1">
    <source>
        <dbReference type="EMBL" id="KAK1300035.1"/>
    </source>
</evidence>
<organism evidence="1 2">
    <name type="scientific">Acorus calamus</name>
    <name type="common">Sweet flag</name>
    <dbReference type="NCBI Taxonomy" id="4465"/>
    <lineage>
        <taxon>Eukaryota</taxon>
        <taxon>Viridiplantae</taxon>
        <taxon>Streptophyta</taxon>
        <taxon>Embryophyta</taxon>
        <taxon>Tracheophyta</taxon>
        <taxon>Spermatophyta</taxon>
        <taxon>Magnoliopsida</taxon>
        <taxon>Liliopsida</taxon>
        <taxon>Acoraceae</taxon>
        <taxon>Acorus</taxon>
    </lineage>
</organism>
<evidence type="ECO:0000313" key="2">
    <source>
        <dbReference type="Proteomes" id="UP001180020"/>
    </source>
</evidence>
<sequence length="146" mass="16669">MNSPWTLKKQDSAVGLKDLCASRQYEWEGDYVLITRGRNEPLGRLGNAISPAIVYDVEKELRSESGDRFQQSKPHHLRRRKARRVTNARCIVAVRRSPRPPLERVLSLEEAREILPFKDVKLEAEFQSKMKKIMIAIVGGLGSSQI</sequence>
<keyword evidence="2" id="KW-1185">Reference proteome</keyword>
<dbReference type="AlphaFoldDB" id="A0AAV9DG55"/>
<gene>
    <name evidence="1" type="ORF">QJS10_CPB13g00572</name>
</gene>
<name>A0AAV9DG55_ACOCL</name>
<accession>A0AAV9DG55</accession>